<comment type="catalytic activity">
    <reaction evidence="9">
        <text>ATP + H2O = ADP + phosphate + H(+)</text>
        <dbReference type="Rhea" id="RHEA:13065"/>
        <dbReference type="ChEBI" id="CHEBI:15377"/>
        <dbReference type="ChEBI" id="CHEBI:15378"/>
        <dbReference type="ChEBI" id="CHEBI:30616"/>
        <dbReference type="ChEBI" id="CHEBI:43474"/>
        <dbReference type="ChEBI" id="CHEBI:456216"/>
        <dbReference type="EC" id="3.6.4.13"/>
    </reaction>
</comment>
<comment type="caution">
    <text evidence="11">The sequence shown here is derived from an EMBL/GenBank/DDBJ whole genome shotgun (WGS) entry which is preliminary data.</text>
</comment>
<keyword evidence="4" id="KW-0378">Hydrolase</keyword>
<name>A0A432ZZ47_9FUNG</name>
<feature type="domain" description="Helicase ATP-binding" evidence="10">
    <location>
        <begin position="70"/>
        <end position="187"/>
    </location>
</feature>
<keyword evidence="12" id="KW-1185">Reference proteome</keyword>
<proteinExistence type="predicted"/>
<dbReference type="InterPro" id="IPR055206">
    <property type="entry name" value="DEXQc_SUV3"/>
</dbReference>
<comment type="subcellular location">
    <subcellularLocation>
        <location evidence="1">Mitochondrion</location>
    </subcellularLocation>
</comment>
<evidence type="ECO:0000256" key="6">
    <source>
        <dbReference type="ARBA" id="ARBA00022840"/>
    </source>
</evidence>
<evidence type="ECO:0000256" key="2">
    <source>
        <dbReference type="ARBA" id="ARBA00012552"/>
    </source>
</evidence>
<dbReference type="PROSITE" id="PS51192">
    <property type="entry name" value="HELICASE_ATP_BIND_1"/>
    <property type="match status" value="1"/>
</dbReference>
<dbReference type="EC" id="3.6.4.13" evidence="2"/>
<accession>A0A432ZZ47</accession>
<dbReference type="GO" id="GO:0005524">
    <property type="term" value="F:ATP binding"/>
    <property type="evidence" value="ECO:0007669"/>
    <property type="project" value="UniProtKB-KW"/>
</dbReference>
<keyword evidence="6" id="KW-0067">ATP-binding</keyword>
<dbReference type="GO" id="GO:0000965">
    <property type="term" value="P:mitochondrial RNA 3'-end processing"/>
    <property type="evidence" value="ECO:0007669"/>
    <property type="project" value="TreeGrafter"/>
</dbReference>
<evidence type="ECO:0000256" key="8">
    <source>
        <dbReference type="ARBA" id="ARBA00023128"/>
    </source>
</evidence>
<dbReference type="Pfam" id="PF22527">
    <property type="entry name" value="DEXQc_Suv3"/>
    <property type="match status" value="1"/>
</dbReference>
<dbReference type="FunFam" id="3.40.50.300:FF:000269">
    <property type="entry name" value="ATP-dependent RNA helicase SUPV3L1, mitochondrial"/>
    <property type="match status" value="1"/>
</dbReference>
<dbReference type="Gene3D" id="3.40.50.300">
    <property type="entry name" value="P-loop containing nucleotide triphosphate hydrolases"/>
    <property type="match status" value="2"/>
</dbReference>
<evidence type="ECO:0000256" key="5">
    <source>
        <dbReference type="ARBA" id="ARBA00022806"/>
    </source>
</evidence>
<evidence type="ECO:0000313" key="12">
    <source>
        <dbReference type="Proteomes" id="UP000268093"/>
    </source>
</evidence>
<keyword evidence="7" id="KW-0809">Transit peptide</keyword>
<evidence type="ECO:0000256" key="9">
    <source>
        <dbReference type="ARBA" id="ARBA00047984"/>
    </source>
</evidence>
<organism evidence="11 12">
    <name type="scientific">Jimgerdemannia flammicorona</name>
    <dbReference type="NCBI Taxonomy" id="994334"/>
    <lineage>
        <taxon>Eukaryota</taxon>
        <taxon>Fungi</taxon>
        <taxon>Fungi incertae sedis</taxon>
        <taxon>Mucoromycota</taxon>
        <taxon>Mucoromycotina</taxon>
        <taxon>Endogonomycetes</taxon>
        <taxon>Endogonales</taxon>
        <taxon>Endogonaceae</taxon>
        <taxon>Jimgerdemannia</taxon>
    </lineage>
</organism>
<feature type="non-terminal residue" evidence="11">
    <location>
        <position position="293"/>
    </location>
</feature>
<dbReference type="SUPFAM" id="SSF52540">
    <property type="entry name" value="P-loop containing nucleoside triphosphate hydrolases"/>
    <property type="match status" value="1"/>
</dbReference>
<dbReference type="InterPro" id="IPR044774">
    <property type="entry name" value="Suv3_DEXQc"/>
</dbReference>
<evidence type="ECO:0000256" key="7">
    <source>
        <dbReference type="ARBA" id="ARBA00022946"/>
    </source>
</evidence>
<reference evidence="11 12" key="1">
    <citation type="journal article" date="2018" name="New Phytol.">
        <title>Phylogenomics of Endogonaceae and evolution of mycorrhizas within Mucoromycota.</title>
        <authorList>
            <person name="Chang Y."/>
            <person name="Desiro A."/>
            <person name="Na H."/>
            <person name="Sandor L."/>
            <person name="Lipzen A."/>
            <person name="Clum A."/>
            <person name="Barry K."/>
            <person name="Grigoriev I.V."/>
            <person name="Martin F.M."/>
            <person name="Stajich J.E."/>
            <person name="Smith M.E."/>
            <person name="Bonito G."/>
            <person name="Spatafora J.W."/>
        </authorList>
    </citation>
    <scope>NUCLEOTIDE SEQUENCE [LARGE SCALE GENOMIC DNA]</scope>
    <source>
        <strain evidence="11 12">GMNB39</strain>
    </source>
</reference>
<dbReference type="AlphaFoldDB" id="A0A432ZZ47"/>
<gene>
    <name evidence="11" type="ORF">BC936DRAFT_143336</name>
</gene>
<protein>
    <recommendedName>
        <fullName evidence="2">RNA helicase</fullName>
        <ecNumber evidence="2">3.6.4.13</ecNumber>
    </recommendedName>
</protein>
<dbReference type="InterPro" id="IPR050699">
    <property type="entry name" value="RNA-DNA_Helicase"/>
</dbReference>
<dbReference type="InterPro" id="IPR014001">
    <property type="entry name" value="Helicase_ATP-bd"/>
</dbReference>
<evidence type="ECO:0000256" key="4">
    <source>
        <dbReference type="ARBA" id="ARBA00022801"/>
    </source>
</evidence>
<dbReference type="EMBL" id="RBNI01026326">
    <property type="protein sequence ID" value="RUO95738.1"/>
    <property type="molecule type" value="Genomic_DNA"/>
</dbReference>
<sequence>MGEGTNNPPRHSITFQLDKLHNPSTVSIDRMLLASFLQFVEPHLPPEELAQFTALRMLSDLRFPNEWFPQARKMQRKIYLHVGPTNSGKTHAALTRLTNTKSGLYCGPLRLLAHEIYERMNARGVACNLRTGEQCLVVHPEAPLTSSTVEMADLGRQLDVAVVDEIQMIADRSRGWAWTQALLGLQARELHLCGEPSAVSLVKNIAESIGEEVIVHEYKRLTPLTVSQWSLNNEYENVRKGDCVVTFNRHAIFMTKKKIEEKTGLKCAVVYGGLPPGRCAGGVLGGVDVGVTD</sequence>
<dbReference type="GO" id="GO:0016787">
    <property type="term" value="F:hydrolase activity"/>
    <property type="evidence" value="ECO:0007669"/>
    <property type="project" value="UniProtKB-KW"/>
</dbReference>
<dbReference type="CDD" id="cd17913">
    <property type="entry name" value="DEXQc_Suv3"/>
    <property type="match status" value="1"/>
</dbReference>
<dbReference type="GO" id="GO:0003724">
    <property type="term" value="F:RNA helicase activity"/>
    <property type="evidence" value="ECO:0007669"/>
    <property type="project" value="UniProtKB-EC"/>
</dbReference>
<keyword evidence="8" id="KW-0496">Mitochondrion</keyword>
<dbReference type="OrthoDB" id="6692397at2759"/>
<evidence type="ECO:0000256" key="3">
    <source>
        <dbReference type="ARBA" id="ARBA00022741"/>
    </source>
</evidence>
<evidence type="ECO:0000259" key="10">
    <source>
        <dbReference type="PROSITE" id="PS51192"/>
    </source>
</evidence>
<dbReference type="SMART" id="SM00487">
    <property type="entry name" value="DEXDc"/>
    <property type="match status" value="1"/>
</dbReference>
<dbReference type="Proteomes" id="UP000268093">
    <property type="component" value="Unassembled WGS sequence"/>
</dbReference>
<dbReference type="PANTHER" id="PTHR12131:SF1">
    <property type="entry name" value="ATP-DEPENDENT RNA HELICASE SUPV3L1, MITOCHONDRIAL-RELATED"/>
    <property type="match status" value="1"/>
</dbReference>
<evidence type="ECO:0000256" key="1">
    <source>
        <dbReference type="ARBA" id="ARBA00004173"/>
    </source>
</evidence>
<keyword evidence="3" id="KW-0547">Nucleotide-binding</keyword>
<evidence type="ECO:0000313" key="11">
    <source>
        <dbReference type="EMBL" id="RUO95738.1"/>
    </source>
</evidence>
<keyword evidence="5" id="KW-0347">Helicase</keyword>
<dbReference type="InterPro" id="IPR027417">
    <property type="entry name" value="P-loop_NTPase"/>
</dbReference>
<dbReference type="PANTHER" id="PTHR12131">
    <property type="entry name" value="ATP-DEPENDENT RNA AND DNA HELICASE"/>
    <property type="match status" value="1"/>
</dbReference>
<dbReference type="GO" id="GO:0045025">
    <property type="term" value="C:mitochondrial degradosome"/>
    <property type="evidence" value="ECO:0007669"/>
    <property type="project" value="TreeGrafter"/>
</dbReference>